<evidence type="ECO:0000256" key="1">
    <source>
        <dbReference type="SAM" id="MobiDB-lite"/>
    </source>
</evidence>
<evidence type="ECO:0000313" key="2">
    <source>
        <dbReference type="EnsemblMetazoa" id="GAUT021819-PA"/>
    </source>
</evidence>
<keyword evidence="3" id="KW-1185">Reference proteome</keyword>
<organism evidence="2 3">
    <name type="scientific">Glossina austeni</name>
    <name type="common">Savannah tsetse fly</name>
    <dbReference type="NCBI Taxonomy" id="7395"/>
    <lineage>
        <taxon>Eukaryota</taxon>
        <taxon>Metazoa</taxon>
        <taxon>Ecdysozoa</taxon>
        <taxon>Arthropoda</taxon>
        <taxon>Hexapoda</taxon>
        <taxon>Insecta</taxon>
        <taxon>Pterygota</taxon>
        <taxon>Neoptera</taxon>
        <taxon>Endopterygota</taxon>
        <taxon>Diptera</taxon>
        <taxon>Brachycera</taxon>
        <taxon>Muscomorpha</taxon>
        <taxon>Hippoboscoidea</taxon>
        <taxon>Glossinidae</taxon>
        <taxon>Glossina</taxon>
    </lineage>
</organism>
<dbReference type="VEuPathDB" id="VectorBase:GAUT021819"/>
<feature type="compositionally biased region" description="Low complexity" evidence="1">
    <location>
        <begin position="37"/>
        <end position="57"/>
    </location>
</feature>
<sequence>MIDWVSIVRHSRRRFSNSFLHARSPVRIRRPRRNQILSSSSTSSSPQHQLPSPAASSTHTAQCTCTAHENHAINARKTKNVAHNKNKTKIKTCCSHHQHDHLCRYHEFYISISPLSFDLETIDCSLDQLMSLCHFKFEITFSNQAVKVENDGNRVADKVDVKIAGTTTTTTTDANAVKVNDMQTQNNGRQQLSHQTGNSDVNIVSSYEVCFTAGVYNLIYYT</sequence>
<feature type="region of interest" description="Disordered" evidence="1">
    <location>
        <begin position="30"/>
        <end position="57"/>
    </location>
</feature>
<dbReference type="Proteomes" id="UP000078200">
    <property type="component" value="Unassembled WGS sequence"/>
</dbReference>
<reference evidence="2" key="1">
    <citation type="submission" date="2020-05" db="UniProtKB">
        <authorList>
            <consortium name="EnsemblMetazoa"/>
        </authorList>
    </citation>
    <scope>IDENTIFICATION</scope>
    <source>
        <strain evidence="2">TTRI</strain>
    </source>
</reference>
<accession>A0A1A9V0K6</accession>
<evidence type="ECO:0000313" key="3">
    <source>
        <dbReference type="Proteomes" id="UP000078200"/>
    </source>
</evidence>
<protein>
    <submittedName>
        <fullName evidence="2">Uncharacterized protein</fullName>
    </submittedName>
</protein>
<name>A0A1A9V0K6_GLOAU</name>
<proteinExistence type="predicted"/>
<dbReference type="AlphaFoldDB" id="A0A1A9V0K6"/>
<dbReference type="STRING" id="7395.A0A1A9V0K6"/>
<dbReference type="EnsemblMetazoa" id="GAUT021819-RA">
    <property type="protein sequence ID" value="GAUT021819-PA"/>
    <property type="gene ID" value="GAUT021819"/>
</dbReference>